<proteinExistence type="predicted"/>
<reference evidence="2 3" key="1">
    <citation type="submission" date="2016-10" db="EMBL/GenBank/DDBJ databases">
        <authorList>
            <person name="Varghese N."/>
            <person name="Submissions S."/>
        </authorList>
    </citation>
    <scope>NUCLEOTIDE SEQUENCE [LARGE SCALE GENOMIC DNA]</scope>
    <source>
        <strain evidence="2 3">LMG 21974</strain>
    </source>
</reference>
<comment type="caution">
    <text evidence="2">The sequence shown here is derived from an EMBL/GenBank/DDBJ whole genome shotgun (WGS) entry which is preliminary data.</text>
</comment>
<dbReference type="Proteomes" id="UP000183210">
    <property type="component" value="Unassembled WGS sequence"/>
</dbReference>
<dbReference type="AlphaFoldDB" id="A0A9X8MGM5"/>
<dbReference type="InterPro" id="IPR025359">
    <property type="entry name" value="SduA_C"/>
</dbReference>
<sequence>MKVSDVVHDFGNSKMHSCGGICRVRTYVGSEGLVVLLTDLGNLNDGQSVTNAVEKIIDSVIRKGLVTQSATFIEHYERDLAELDTFDVVTLSPTTQWKSIKRERVVELIAGDEKDEKELSERSVENRSVYEQADKIRYQRDPFRGSMYIESPDVIARKFEIMESMIAKDSISELIEFGANEQEIQRLIKKDLSLIAEAYVGDGEYICFSEYPLADGAVDFVIFSGRSRMDITLVEVKGAEFKLVNSNHYASFNHKVRDAAEQIQKRLGVVYRNYESFRKDAHERRLKVLSGDLIHNAFVGPNSCKGVDPEKDVNIRTVVIGGRTVNDLEESKKRHDYETTSTPPVRIESWDTWLRRLKR</sequence>
<evidence type="ECO:0000313" key="3">
    <source>
        <dbReference type="Proteomes" id="UP000183210"/>
    </source>
</evidence>
<dbReference type="GeneID" id="300268862"/>
<dbReference type="RefSeq" id="WP_074829199.1">
    <property type="nucleotide sequence ID" value="NZ_FOEV01000016.1"/>
</dbReference>
<name>A0A9X8MGM5_9PSED</name>
<dbReference type="Pfam" id="PF14082">
    <property type="entry name" value="SduA_C"/>
    <property type="match status" value="1"/>
</dbReference>
<protein>
    <recommendedName>
        <fullName evidence="1">Shedu protein SduA C-terminal domain-containing protein</fullName>
    </recommendedName>
</protein>
<gene>
    <name evidence="2" type="ORF">SAMN05216409_11629</name>
</gene>
<accession>A0A9X8MGM5</accession>
<feature type="domain" description="Shedu protein SduA C-terminal" evidence="1">
    <location>
        <begin position="180"/>
        <end position="352"/>
    </location>
</feature>
<evidence type="ECO:0000259" key="1">
    <source>
        <dbReference type="Pfam" id="PF14082"/>
    </source>
</evidence>
<evidence type="ECO:0000313" key="2">
    <source>
        <dbReference type="EMBL" id="SER29176.1"/>
    </source>
</evidence>
<dbReference type="EMBL" id="FOEV01000016">
    <property type="protein sequence ID" value="SER29176.1"/>
    <property type="molecule type" value="Genomic_DNA"/>
</dbReference>
<organism evidence="2 3">
    <name type="scientific">Pseudomonas lutea</name>
    <dbReference type="NCBI Taxonomy" id="243924"/>
    <lineage>
        <taxon>Bacteria</taxon>
        <taxon>Pseudomonadati</taxon>
        <taxon>Pseudomonadota</taxon>
        <taxon>Gammaproteobacteria</taxon>
        <taxon>Pseudomonadales</taxon>
        <taxon>Pseudomonadaceae</taxon>
        <taxon>Pseudomonas</taxon>
    </lineage>
</organism>